<protein>
    <recommendedName>
        <fullName evidence="3">GH29D-like beta-sandwich domain-containing protein</fullName>
    </recommendedName>
</protein>
<dbReference type="STRING" id="483218.BACPEC_00401"/>
<dbReference type="EMBL" id="ABVQ01000033">
    <property type="protein sequence ID" value="EEC58654.1"/>
    <property type="molecule type" value="Genomic_DNA"/>
</dbReference>
<comment type="caution">
    <text evidence="4">The sequence shown here is derived from an EMBL/GenBank/DDBJ whole genome shotgun (WGS) entry which is preliminary data.</text>
</comment>
<sequence length="543" mass="60564">MRTINREDQMNNDDRFNSSDELDEEIAKSVEKLVDEETSVARAFVNRDAGSSVNTDIYTNNNHDIAGNPDNDVLGRTQMIPDIGKTQVIPDVTKTQIIPDIKDAAKYQSDGNTRNSRSTRNIPDRNTPPKPESPKHNDKKNNKTAIMLVSGIVGAAIIVFLIIALVINSNKKNSYEYNYSTGLSFYNAGNYSDALTYWEKASKDAQGRKNIELKLKMYECYIAAGKRDQAVDILKDVLSYDKYNQKALTSLAQYYVNQKDGTALTELLRKYKGTDGEKHLKEYEVSMPSASEASGKYDKVLELELKSENSYKIYYTTDGLAVTTKSTEYTQPVRIESGKTTVKAVAVDNIGTMSYELELKFDVDYKGPDAPAVTPVTGTYDAGTRIEITNIPDGASAYYTLDGKTPTRDSTLYTEAVSMPEGNTVFSAIIIDQYNMSSSVTKRNYNVGVSTKYTFDEAVDRLKVAMTARHDLNKDGTSADGGQAKFTYYKKTSIANVEMYITFYDIVKNGVTTRQTYYFGIDVATGKCYKVYDQNGTLIATEY</sequence>
<dbReference type="Gene3D" id="1.25.40.10">
    <property type="entry name" value="Tetratricopeptide repeat domain"/>
    <property type="match status" value="1"/>
</dbReference>
<evidence type="ECO:0000256" key="2">
    <source>
        <dbReference type="SAM" id="Phobius"/>
    </source>
</evidence>
<evidence type="ECO:0000259" key="3">
    <source>
        <dbReference type="Pfam" id="PF13290"/>
    </source>
</evidence>
<evidence type="ECO:0000313" key="4">
    <source>
        <dbReference type="EMBL" id="EEC58654.1"/>
    </source>
</evidence>
<keyword evidence="2" id="KW-1133">Transmembrane helix</keyword>
<dbReference type="InterPro" id="IPR011990">
    <property type="entry name" value="TPR-like_helical_dom_sf"/>
</dbReference>
<dbReference type="HOGENOM" id="CLU_501231_0_0_9"/>
<feature type="compositionally biased region" description="Basic and acidic residues" evidence="1">
    <location>
        <begin position="132"/>
        <end position="141"/>
    </location>
</feature>
<evidence type="ECO:0000313" key="5">
    <source>
        <dbReference type="Proteomes" id="UP000003136"/>
    </source>
</evidence>
<keyword evidence="2" id="KW-0812">Transmembrane</keyword>
<gene>
    <name evidence="4" type="ORF">BACPEC_00401</name>
</gene>
<proteinExistence type="predicted"/>
<feature type="compositionally biased region" description="Polar residues" evidence="1">
    <location>
        <begin position="109"/>
        <end position="121"/>
    </location>
</feature>
<reference evidence="4 5" key="2">
    <citation type="submission" date="2008-11" db="EMBL/GenBank/DDBJ databases">
        <authorList>
            <person name="Fulton L."/>
            <person name="Clifton S."/>
            <person name="Fulton B."/>
            <person name="Xu J."/>
            <person name="Minx P."/>
            <person name="Pepin K.H."/>
            <person name="Johnson M."/>
            <person name="Bhonagiri V."/>
            <person name="Nash W.E."/>
            <person name="Mardis E.R."/>
            <person name="Wilson R.K."/>
        </authorList>
    </citation>
    <scope>NUCLEOTIDE SEQUENCE [LARGE SCALE GENOMIC DNA]</scope>
    <source>
        <strain evidence="4 5">ATCC 43243</strain>
    </source>
</reference>
<dbReference type="eggNOG" id="COG0457">
    <property type="taxonomic scope" value="Bacteria"/>
</dbReference>
<dbReference type="InterPro" id="IPR059177">
    <property type="entry name" value="GH29D-like_dom"/>
</dbReference>
<feature type="transmembrane region" description="Helical" evidence="2">
    <location>
        <begin position="145"/>
        <end position="167"/>
    </location>
</feature>
<dbReference type="SUPFAM" id="SSF48452">
    <property type="entry name" value="TPR-like"/>
    <property type="match status" value="1"/>
</dbReference>
<accession>B7ANZ7</accession>
<feature type="domain" description="GH29D-like beta-sandwich" evidence="3">
    <location>
        <begin position="375"/>
        <end position="441"/>
    </location>
</feature>
<feature type="compositionally biased region" description="Basic and acidic residues" evidence="1">
    <location>
        <begin position="1"/>
        <end position="18"/>
    </location>
</feature>
<dbReference type="Proteomes" id="UP000003136">
    <property type="component" value="Unassembled WGS sequence"/>
</dbReference>
<reference evidence="4 5" key="1">
    <citation type="submission" date="2008-11" db="EMBL/GenBank/DDBJ databases">
        <title>Draft genome sequence of Bacteroides pectinophilus (ATCC 43243).</title>
        <authorList>
            <person name="Sudarsanam P."/>
            <person name="Ley R."/>
            <person name="Guruge J."/>
            <person name="Turnbaugh P.J."/>
            <person name="Mahowald M."/>
            <person name="Liep D."/>
            <person name="Gordon J."/>
        </authorList>
    </citation>
    <scope>NUCLEOTIDE SEQUENCE [LARGE SCALE GENOMIC DNA]</scope>
    <source>
        <strain evidence="4 5">ATCC 43243</strain>
    </source>
</reference>
<dbReference type="AlphaFoldDB" id="B7ANZ7"/>
<organism evidence="4 5">
    <name type="scientific">[Bacteroides] pectinophilus ATCC 43243</name>
    <dbReference type="NCBI Taxonomy" id="483218"/>
    <lineage>
        <taxon>Bacteria</taxon>
        <taxon>Bacillati</taxon>
        <taxon>Bacillota</taxon>
        <taxon>Clostridia</taxon>
        <taxon>Eubacteriales</taxon>
    </lineage>
</organism>
<feature type="region of interest" description="Disordered" evidence="1">
    <location>
        <begin position="103"/>
        <end position="141"/>
    </location>
</feature>
<keyword evidence="2" id="KW-0472">Membrane</keyword>
<feature type="domain" description="GH29D-like beta-sandwich" evidence="3">
    <location>
        <begin position="293"/>
        <end position="354"/>
    </location>
</feature>
<evidence type="ECO:0000256" key="1">
    <source>
        <dbReference type="SAM" id="MobiDB-lite"/>
    </source>
</evidence>
<name>B7ANZ7_9FIRM</name>
<dbReference type="Pfam" id="PF13290">
    <property type="entry name" value="CHB_HEX_C_1"/>
    <property type="match status" value="2"/>
</dbReference>
<feature type="region of interest" description="Disordered" evidence="1">
    <location>
        <begin position="1"/>
        <end position="22"/>
    </location>
</feature>
<keyword evidence="5" id="KW-1185">Reference proteome</keyword>